<name>A0A1S5R351_9EUPU</name>
<keyword evidence="1" id="KW-0812">Transmembrane</keyword>
<reference evidence="2" key="1">
    <citation type="journal article" date="2016" name="BMC Evol. Biol.">
        <title>Positive selection on panpulmonate mitogenomes provide new clues on adaptations to terrestrial life.</title>
        <authorList>
            <person name="Romero P.E."/>
            <person name="Weigand A.M."/>
            <person name="Pfenninger M."/>
        </authorList>
    </citation>
    <scope>NUCLEOTIDE SEQUENCE</scope>
</reference>
<proteinExistence type="predicted"/>
<protein>
    <submittedName>
        <fullName evidence="2">ATP synthase F0 subunit 8</fullName>
    </submittedName>
</protein>
<geneLocation type="mitochondrion" evidence="2"/>
<keyword evidence="1" id="KW-0472">Membrane</keyword>
<dbReference type="EMBL" id="KT696545">
    <property type="protein sequence ID" value="ANC96339.1"/>
    <property type="molecule type" value="Genomic_DNA"/>
</dbReference>
<keyword evidence="2" id="KW-0496">Mitochondrion</keyword>
<keyword evidence="1" id="KW-1133">Transmembrane helix</keyword>
<dbReference type="AlphaFoldDB" id="A0A1S5R351"/>
<organism evidence="2">
    <name type="scientific">Carychium tridentatum</name>
    <dbReference type="NCBI Taxonomy" id="145635"/>
    <lineage>
        <taxon>Eukaryota</taxon>
        <taxon>Metazoa</taxon>
        <taxon>Spiralia</taxon>
        <taxon>Lophotrochozoa</taxon>
        <taxon>Mollusca</taxon>
        <taxon>Gastropoda</taxon>
        <taxon>Heterobranchia</taxon>
        <taxon>Euthyneura</taxon>
        <taxon>Panpulmonata</taxon>
        <taxon>Eupulmonata</taxon>
        <taxon>Ellobiida</taxon>
        <taxon>Ellobioidea</taxon>
        <taxon>Ellobiidae</taxon>
        <taxon>Carychium</taxon>
    </lineage>
</organism>
<evidence type="ECO:0000313" key="2">
    <source>
        <dbReference type="EMBL" id="ANC96339.1"/>
    </source>
</evidence>
<accession>A0A1S5R351</accession>
<feature type="transmembrane region" description="Helical" evidence="1">
    <location>
        <begin position="6"/>
        <end position="27"/>
    </location>
</feature>
<gene>
    <name evidence="2" type="primary">ATP8</name>
</gene>
<evidence type="ECO:0000256" key="1">
    <source>
        <dbReference type="SAM" id="Phobius"/>
    </source>
</evidence>
<sequence>MPQLSPTTGIFIFLSVIMTFLFVYLLMIRMTSPISMNNKTNSSKLTMVFSFLNGSISA</sequence>